<dbReference type="OrthoDB" id="3291337at2"/>
<dbReference type="Proteomes" id="UP000198589">
    <property type="component" value="Unassembled WGS sequence"/>
</dbReference>
<dbReference type="GO" id="GO:0016491">
    <property type="term" value="F:oxidoreductase activity"/>
    <property type="evidence" value="ECO:0007669"/>
    <property type="project" value="InterPro"/>
</dbReference>
<evidence type="ECO:0000313" key="3">
    <source>
        <dbReference type="Proteomes" id="UP000198589"/>
    </source>
</evidence>
<dbReference type="EMBL" id="FOND01000027">
    <property type="protein sequence ID" value="SFF79038.1"/>
    <property type="molecule type" value="Genomic_DNA"/>
</dbReference>
<keyword evidence="3" id="KW-1185">Reference proteome</keyword>
<dbReference type="STRING" id="1798228.SAMN05216574_12714"/>
<proteinExistence type="predicted"/>
<dbReference type="PROSITE" id="PS51384">
    <property type="entry name" value="FAD_FR"/>
    <property type="match status" value="1"/>
</dbReference>
<dbReference type="InterPro" id="IPR017938">
    <property type="entry name" value="Riboflavin_synthase-like_b-brl"/>
</dbReference>
<gene>
    <name evidence="2" type="ORF">SAMN05216574_12714</name>
</gene>
<reference evidence="3" key="1">
    <citation type="submission" date="2016-10" db="EMBL/GenBank/DDBJ databases">
        <authorList>
            <person name="Varghese N."/>
            <person name="Submissions S."/>
        </authorList>
    </citation>
    <scope>NUCLEOTIDE SEQUENCE [LARGE SCALE GENOMIC DNA]</scope>
    <source>
        <strain evidence="3">DSM 46838</strain>
    </source>
</reference>
<dbReference type="Pfam" id="PF08021">
    <property type="entry name" value="FAD_binding_9"/>
    <property type="match status" value="1"/>
</dbReference>
<dbReference type="Gene3D" id="2.40.30.10">
    <property type="entry name" value="Translation factors"/>
    <property type="match status" value="1"/>
</dbReference>
<protein>
    <submittedName>
        <fullName evidence="2">NADPH-dependent ferric siderophore reductase, contains FAD-binding and SIP domains</fullName>
    </submittedName>
</protein>
<dbReference type="InterPro" id="IPR017927">
    <property type="entry name" value="FAD-bd_FR_type"/>
</dbReference>
<dbReference type="PANTHER" id="PTHR30157:SF0">
    <property type="entry name" value="NADPH-DEPENDENT FERRIC-CHELATE REDUCTASE"/>
    <property type="match status" value="1"/>
</dbReference>
<dbReference type="InterPro" id="IPR039261">
    <property type="entry name" value="FNR_nucleotide-bd"/>
</dbReference>
<dbReference type="RefSeq" id="WP_092203393.1">
    <property type="nucleotide sequence ID" value="NZ_FOND01000027.1"/>
</dbReference>
<dbReference type="InterPro" id="IPR039374">
    <property type="entry name" value="SIP_fam"/>
</dbReference>
<accession>A0A1I2LKI2</accession>
<dbReference type="PANTHER" id="PTHR30157">
    <property type="entry name" value="FERRIC REDUCTASE, NADPH-DEPENDENT"/>
    <property type="match status" value="1"/>
</dbReference>
<dbReference type="CDD" id="cd06193">
    <property type="entry name" value="siderophore_interacting"/>
    <property type="match status" value="1"/>
</dbReference>
<dbReference type="Pfam" id="PF04954">
    <property type="entry name" value="SIP"/>
    <property type="match status" value="1"/>
</dbReference>
<organism evidence="2 3">
    <name type="scientific">Blastococcus tunisiensis</name>
    <dbReference type="NCBI Taxonomy" id="1798228"/>
    <lineage>
        <taxon>Bacteria</taxon>
        <taxon>Bacillati</taxon>
        <taxon>Actinomycetota</taxon>
        <taxon>Actinomycetes</taxon>
        <taxon>Geodermatophilales</taxon>
        <taxon>Geodermatophilaceae</taxon>
        <taxon>Blastococcus</taxon>
    </lineage>
</organism>
<dbReference type="InterPro" id="IPR007037">
    <property type="entry name" value="SIP_rossman_dom"/>
</dbReference>
<dbReference type="Gene3D" id="3.40.50.80">
    <property type="entry name" value="Nucleotide-binding domain of ferredoxin-NADP reductase (FNR) module"/>
    <property type="match status" value="1"/>
</dbReference>
<evidence type="ECO:0000313" key="2">
    <source>
        <dbReference type="EMBL" id="SFF79038.1"/>
    </source>
</evidence>
<dbReference type="InterPro" id="IPR013113">
    <property type="entry name" value="SIP_FAD-bd"/>
</dbReference>
<sequence>MTVEAVQVPVYRPFAVQVSRLQRLSPSFLRVTFTGPDMADFSSNGLDQRIKVILPLPGRSVVDFPADPDWYGAWRALPVEEQMPIRTYTIRALRPELGEVDVDFVLHGATGPASAWAETAAPGDEVVLIGPNARFPGPTGGFEWHPPADASCLLLAGDETAVPAICAIVETLPAGRRARVLLEVPTAADALNVAAPSGVEISWLPRWPDDGTAPAPRGALLTAAVVAAVDELGDELSPTPGVDLDDVDVDAGILWEVPEEDALPRRSSGVYAWLAGEAGVVKGLRRHLVQERGVDRRSVAFMGYWRDGRTSD</sequence>
<name>A0A1I2LKI2_9ACTN</name>
<dbReference type="AlphaFoldDB" id="A0A1I2LKI2"/>
<dbReference type="SUPFAM" id="SSF63380">
    <property type="entry name" value="Riboflavin synthase domain-like"/>
    <property type="match status" value="1"/>
</dbReference>
<evidence type="ECO:0000259" key="1">
    <source>
        <dbReference type="PROSITE" id="PS51384"/>
    </source>
</evidence>
<feature type="domain" description="FAD-binding FR-type" evidence="1">
    <location>
        <begin position="11"/>
        <end position="138"/>
    </location>
</feature>